<protein>
    <submittedName>
        <fullName evidence="6">Patatin-like phospholipase family protein</fullName>
    </submittedName>
</protein>
<comment type="caution">
    <text evidence="6">The sequence shown here is derived from an EMBL/GenBank/DDBJ whole genome shotgun (WGS) entry which is preliminary data.</text>
</comment>
<dbReference type="PROSITE" id="PS51635">
    <property type="entry name" value="PNPLA"/>
    <property type="match status" value="1"/>
</dbReference>
<dbReference type="PANTHER" id="PTHR14226:SF57">
    <property type="entry name" value="BLR7027 PROTEIN"/>
    <property type="match status" value="1"/>
</dbReference>
<evidence type="ECO:0000256" key="4">
    <source>
        <dbReference type="PROSITE-ProRule" id="PRU01161"/>
    </source>
</evidence>
<feature type="active site" description="Nucleophile" evidence="4">
    <location>
        <position position="38"/>
    </location>
</feature>
<proteinExistence type="predicted"/>
<dbReference type="CDD" id="cd07209">
    <property type="entry name" value="Pat_hypo_Ecoli_Z1214_like"/>
    <property type="match status" value="1"/>
</dbReference>
<dbReference type="GO" id="GO:0016042">
    <property type="term" value="P:lipid catabolic process"/>
    <property type="evidence" value="ECO:0007669"/>
    <property type="project" value="UniProtKB-UniRule"/>
</dbReference>
<keyword evidence="3 4" id="KW-0443">Lipid metabolism</keyword>
<dbReference type="Proteomes" id="UP000298458">
    <property type="component" value="Unassembled WGS sequence"/>
</dbReference>
<dbReference type="EMBL" id="RQET01000009">
    <property type="protein sequence ID" value="TGK08857.1"/>
    <property type="molecule type" value="Genomic_DNA"/>
</dbReference>
<feature type="short sequence motif" description="GXSXG" evidence="4">
    <location>
        <begin position="36"/>
        <end position="40"/>
    </location>
</feature>
<feature type="short sequence motif" description="GXGXXG" evidence="4">
    <location>
        <begin position="9"/>
        <end position="14"/>
    </location>
</feature>
<keyword evidence="7" id="KW-1185">Reference proteome</keyword>
<keyword evidence="2 4" id="KW-0442">Lipid degradation</keyword>
<dbReference type="InterPro" id="IPR002641">
    <property type="entry name" value="PNPLA_dom"/>
</dbReference>
<feature type="active site" description="Proton acceptor" evidence="4">
    <location>
        <position position="161"/>
    </location>
</feature>
<dbReference type="RefSeq" id="WP_135768544.1">
    <property type="nucleotide sequence ID" value="NZ_RQET01000009.1"/>
</dbReference>
<dbReference type="GO" id="GO:0016787">
    <property type="term" value="F:hydrolase activity"/>
    <property type="evidence" value="ECO:0007669"/>
    <property type="project" value="UniProtKB-UniRule"/>
</dbReference>
<reference evidence="6" key="1">
    <citation type="journal article" date="2019" name="PLoS Negl. Trop. Dis.">
        <title>Revisiting the worldwide diversity of Leptospira species in the environment.</title>
        <authorList>
            <person name="Vincent A.T."/>
            <person name="Schiettekatte O."/>
            <person name="Bourhy P."/>
            <person name="Veyrier F.J."/>
            <person name="Picardeau M."/>
        </authorList>
    </citation>
    <scope>NUCLEOTIDE SEQUENCE [LARGE SCALE GENOMIC DNA]</scope>
    <source>
        <strain evidence="6">SSW15</strain>
    </source>
</reference>
<dbReference type="InterPro" id="IPR050301">
    <property type="entry name" value="NTE"/>
</dbReference>
<evidence type="ECO:0000256" key="1">
    <source>
        <dbReference type="ARBA" id="ARBA00022801"/>
    </source>
</evidence>
<dbReference type="AlphaFoldDB" id="A0A4R9GCV8"/>
<keyword evidence="1 4" id="KW-0378">Hydrolase</keyword>
<dbReference type="Gene3D" id="3.40.1090.10">
    <property type="entry name" value="Cytosolic phospholipase A2 catalytic domain"/>
    <property type="match status" value="1"/>
</dbReference>
<feature type="domain" description="PNPLA" evidence="5">
    <location>
        <begin position="5"/>
        <end position="174"/>
    </location>
</feature>
<name>A0A4R9GCV8_9LEPT</name>
<organism evidence="6 7">
    <name type="scientific">Leptospira fletcheri</name>
    <dbReference type="NCBI Taxonomy" id="2484981"/>
    <lineage>
        <taxon>Bacteria</taxon>
        <taxon>Pseudomonadati</taxon>
        <taxon>Spirochaetota</taxon>
        <taxon>Spirochaetia</taxon>
        <taxon>Leptospirales</taxon>
        <taxon>Leptospiraceae</taxon>
        <taxon>Leptospira</taxon>
    </lineage>
</organism>
<dbReference type="OrthoDB" id="9770965at2"/>
<dbReference type="PANTHER" id="PTHR14226">
    <property type="entry name" value="NEUROPATHY TARGET ESTERASE/SWISS CHEESE D.MELANOGASTER"/>
    <property type="match status" value="1"/>
</dbReference>
<gene>
    <name evidence="6" type="ORF">EHO60_12510</name>
</gene>
<feature type="short sequence motif" description="DGA/G" evidence="4">
    <location>
        <begin position="161"/>
        <end position="163"/>
    </location>
</feature>
<accession>A0A4R9GCV8</accession>
<evidence type="ECO:0000256" key="2">
    <source>
        <dbReference type="ARBA" id="ARBA00022963"/>
    </source>
</evidence>
<dbReference type="Pfam" id="PF01734">
    <property type="entry name" value="Patatin"/>
    <property type="match status" value="1"/>
</dbReference>
<dbReference type="SUPFAM" id="SSF52151">
    <property type="entry name" value="FabD/lysophospholipase-like"/>
    <property type="match status" value="1"/>
</dbReference>
<evidence type="ECO:0000313" key="6">
    <source>
        <dbReference type="EMBL" id="TGK08857.1"/>
    </source>
</evidence>
<sequence>MKRALILSGGGARGAYQAGVLKYLEEIGYKPDIVCGTSVGAITASAIGCGLDARQIVELWKSIEVQKVMKYSVWNDFLDLIFRRFSPLADTTPLKHLLYSHLDFRKLRKNPVQVIITAVNILTAELVFFRNKDIDIEHVMASSAIPLIFPWQYVDGKPHWDGGIMANTPILPAVERGATDIVVVLLSPVGGVNMPLPRSRREGLERVFELSLIGSFQTVMSNLQYERKKRRRSPKGFFREAIYSFAEKENPEIRIRVIGPRTSLGFGSILNFSQVQADYLISRGYEDAKVQYGED</sequence>
<evidence type="ECO:0000259" key="5">
    <source>
        <dbReference type="PROSITE" id="PS51635"/>
    </source>
</evidence>
<evidence type="ECO:0000256" key="3">
    <source>
        <dbReference type="ARBA" id="ARBA00023098"/>
    </source>
</evidence>
<evidence type="ECO:0000313" key="7">
    <source>
        <dbReference type="Proteomes" id="UP000298458"/>
    </source>
</evidence>
<dbReference type="InterPro" id="IPR016035">
    <property type="entry name" value="Acyl_Trfase/lysoPLipase"/>
</dbReference>